<dbReference type="HOGENOM" id="CLU_096861_0_0_1"/>
<feature type="region of interest" description="Disordered" evidence="1">
    <location>
        <begin position="130"/>
        <end position="151"/>
    </location>
</feature>
<evidence type="ECO:0000313" key="2">
    <source>
        <dbReference type="EMBL" id="KEF60188.1"/>
    </source>
</evidence>
<sequence>MARGMTTPRVGFATEVQSIRQPRDDENSVMSYFAKHASRCSACNDPYAAYKQDLPLCSKGNALAKDVANYIYAKGGKPYSVIDRKRGERIQIQIPVGMEVISLLVKAIDRGMVFNRKPLVHAPVENVEVEKLDRSPRKEHSSRKKEYPEERRYRSGDVEIVEIVPSPRYESKKEKTYHTDRTERKERPKSVIYPERRGSLYYKDEEEKRRRRPYEQEPIVIVAEPRGQRYISRR</sequence>
<dbReference type="VEuPathDB" id="FungiDB:A1O9_05038"/>
<dbReference type="EMBL" id="AMGV01000003">
    <property type="protein sequence ID" value="KEF60188.1"/>
    <property type="molecule type" value="Genomic_DNA"/>
</dbReference>
<proteinExistence type="predicted"/>
<dbReference type="GeneID" id="25279965"/>
<keyword evidence="3" id="KW-1185">Reference proteome</keyword>
<dbReference type="RefSeq" id="XP_013262778.1">
    <property type="nucleotide sequence ID" value="XM_013407324.1"/>
</dbReference>
<dbReference type="Proteomes" id="UP000027920">
    <property type="component" value="Unassembled WGS sequence"/>
</dbReference>
<feature type="compositionally biased region" description="Basic and acidic residues" evidence="1">
    <location>
        <begin position="169"/>
        <end position="197"/>
    </location>
</feature>
<feature type="region of interest" description="Disordered" evidence="1">
    <location>
        <begin position="165"/>
        <end position="197"/>
    </location>
</feature>
<evidence type="ECO:0000313" key="3">
    <source>
        <dbReference type="Proteomes" id="UP000027920"/>
    </source>
</evidence>
<accession>A0A072PLH4</accession>
<comment type="caution">
    <text evidence="2">The sequence shown here is derived from an EMBL/GenBank/DDBJ whole genome shotgun (WGS) entry which is preliminary data.</text>
</comment>
<evidence type="ECO:0000256" key="1">
    <source>
        <dbReference type="SAM" id="MobiDB-lite"/>
    </source>
</evidence>
<organism evidence="2 3">
    <name type="scientific">Exophiala aquamarina CBS 119918</name>
    <dbReference type="NCBI Taxonomy" id="1182545"/>
    <lineage>
        <taxon>Eukaryota</taxon>
        <taxon>Fungi</taxon>
        <taxon>Dikarya</taxon>
        <taxon>Ascomycota</taxon>
        <taxon>Pezizomycotina</taxon>
        <taxon>Eurotiomycetes</taxon>
        <taxon>Chaetothyriomycetidae</taxon>
        <taxon>Chaetothyriales</taxon>
        <taxon>Herpotrichiellaceae</taxon>
        <taxon>Exophiala</taxon>
    </lineage>
</organism>
<dbReference type="OrthoDB" id="5387413at2759"/>
<gene>
    <name evidence="2" type="ORF">A1O9_05038</name>
</gene>
<dbReference type="AlphaFoldDB" id="A0A072PLH4"/>
<reference evidence="2 3" key="1">
    <citation type="submission" date="2013-03" db="EMBL/GenBank/DDBJ databases">
        <title>The Genome Sequence of Exophiala aquamarina CBS 119918.</title>
        <authorList>
            <consortium name="The Broad Institute Genomics Platform"/>
            <person name="Cuomo C."/>
            <person name="de Hoog S."/>
            <person name="Gorbushina A."/>
            <person name="Walker B."/>
            <person name="Young S.K."/>
            <person name="Zeng Q."/>
            <person name="Gargeya S."/>
            <person name="Fitzgerald M."/>
            <person name="Haas B."/>
            <person name="Abouelleil A."/>
            <person name="Allen A.W."/>
            <person name="Alvarado L."/>
            <person name="Arachchi H.M."/>
            <person name="Berlin A.M."/>
            <person name="Chapman S.B."/>
            <person name="Gainer-Dewar J."/>
            <person name="Goldberg J."/>
            <person name="Griggs A."/>
            <person name="Gujja S."/>
            <person name="Hansen M."/>
            <person name="Howarth C."/>
            <person name="Imamovic A."/>
            <person name="Ireland A."/>
            <person name="Larimer J."/>
            <person name="McCowan C."/>
            <person name="Murphy C."/>
            <person name="Pearson M."/>
            <person name="Poon T.W."/>
            <person name="Priest M."/>
            <person name="Roberts A."/>
            <person name="Saif S."/>
            <person name="Shea T."/>
            <person name="Sisk P."/>
            <person name="Sykes S."/>
            <person name="Wortman J."/>
            <person name="Nusbaum C."/>
            <person name="Birren B."/>
        </authorList>
    </citation>
    <scope>NUCLEOTIDE SEQUENCE [LARGE SCALE GENOMIC DNA]</scope>
    <source>
        <strain evidence="2 3">CBS 119918</strain>
    </source>
</reference>
<name>A0A072PLH4_9EURO</name>
<protein>
    <submittedName>
        <fullName evidence="2">Uncharacterized protein</fullName>
    </submittedName>
</protein>